<dbReference type="InterPro" id="IPR024316">
    <property type="entry name" value="APQ12"/>
</dbReference>
<dbReference type="Proteomes" id="UP001302812">
    <property type="component" value="Unassembled WGS sequence"/>
</dbReference>
<sequence>MDLLVHWTLDFLEDVLPQETLASLRAWQTKLLHPSSPLSRLAQQSVALLSTTAAMTYPMVADALDRLAALLATAPNAIGVVLVLVLAVVVLQVLSLVRRIMLFWTRLALRLVFWAVVGLVASAVWQRGVGRTIQDAVVIGSKLVGFVSGVVNVWIREYERAQAEQQQQQQGYRYQGRSGGGRSGAGW</sequence>
<gene>
    <name evidence="2" type="ORF">N656DRAFT_793784</name>
</gene>
<dbReference type="EMBL" id="MU853332">
    <property type="protein sequence ID" value="KAK4117284.1"/>
    <property type="molecule type" value="Genomic_DNA"/>
</dbReference>
<feature type="transmembrane region" description="Helical" evidence="1">
    <location>
        <begin position="137"/>
        <end position="155"/>
    </location>
</feature>
<organism evidence="2 3">
    <name type="scientific">Canariomyces notabilis</name>
    <dbReference type="NCBI Taxonomy" id="2074819"/>
    <lineage>
        <taxon>Eukaryota</taxon>
        <taxon>Fungi</taxon>
        <taxon>Dikarya</taxon>
        <taxon>Ascomycota</taxon>
        <taxon>Pezizomycotina</taxon>
        <taxon>Sordariomycetes</taxon>
        <taxon>Sordariomycetidae</taxon>
        <taxon>Sordariales</taxon>
        <taxon>Chaetomiaceae</taxon>
        <taxon>Canariomyces</taxon>
    </lineage>
</organism>
<evidence type="ECO:0000256" key="1">
    <source>
        <dbReference type="SAM" id="Phobius"/>
    </source>
</evidence>
<keyword evidence="1" id="KW-1133">Transmembrane helix</keyword>
<evidence type="ECO:0008006" key="4">
    <source>
        <dbReference type="Google" id="ProtNLM"/>
    </source>
</evidence>
<keyword evidence="1" id="KW-0472">Membrane</keyword>
<reference evidence="2" key="2">
    <citation type="submission" date="2023-05" db="EMBL/GenBank/DDBJ databases">
        <authorList>
            <consortium name="Lawrence Berkeley National Laboratory"/>
            <person name="Steindorff A."/>
            <person name="Hensen N."/>
            <person name="Bonometti L."/>
            <person name="Westerberg I."/>
            <person name="Brannstrom I.O."/>
            <person name="Guillou S."/>
            <person name="Cros-Aarteil S."/>
            <person name="Calhoun S."/>
            <person name="Haridas S."/>
            <person name="Kuo A."/>
            <person name="Mondo S."/>
            <person name="Pangilinan J."/>
            <person name="Riley R."/>
            <person name="Labutti K."/>
            <person name="Andreopoulos B."/>
            <person name="Lipzen A."/>
            <person name="Chen C."/>
            <person name="Yanf M."/>
            <person name="Daum C."/>
            <person name="Ng V."/>
            <person name="Clum A."/>
            <person name="Ohm R."/>
            <person name="Martin F."/>
            <person name="Silar P."/>
            <person name="Natvig D."/>
            <person name="Lalanne C."/>
            <person name="Gautier V."/>
            <person name="Ament-Velasquez S.L."/>
            <person name="Kruys A."/>
            <person name="Hutchinson M.I."/>
            <person name="Powell A.J."/>
            <person name="Barry K."/>
            <person name="Miller A.N."/>
            <person name="Grigoriev I.V."/>
            <person name="Debuchy R."/>
            <person name="Gladieux P."/>
            <person name="Thoren M.H."/>
            <person name="Johannesson H."/>
        </authorList>
    </citation>
    <scope>NUCLEOTIDE SEQUENCE</scope>
    <source>
        <strain evidence="2">CBS 508.74</strain>
    </source>
</reference>
<keyword evidence="3" id="KW-1185">Reference proteome</keyword>
<proteinExistence type="predicted"/>
<evidence type="ECO:0000313" key="2">
    <source>
        <dbReference type="EMBL" id="KAK4117284.1"/>
    </source>
</evidence>
<dbReference type="AlphaFoldDB" id="A0AAN6TMK5"/>
<feature type="transmembrane region" description="Helical" evidence="1">
    <location>
        <begin position="107"/>
        <end position="125"/>
    </location>
</feature>
<name>A0AAN6TMK5_9PEZI</name>
<dbReference type="RefSeq" id="XP_064674854.1">
    <property type="nucleotide sequence ID" value="XM_064817203.1"/>
</dbReference>
<dbReference type="GeneID" id="89941328"/>
<evidence type="ECO:0000313" key="3">
    <source>
        <dbReference type="Proteomes" id="UP001302812"/>
    </source>
</evidence>
<reference evidence="2" key="1">
    <citation type="journal article" date="2023" name="Mol. Phylogenet. Evol.">
        <title>Genome-scale phylogeny and comparative genomics of the fungal order Sordariales.</title>
        <authorList>
            <person name="Hensen N."/>
            <person name="Bonometti L."/>
            <person name="Westerberg I."/>
            <person name="Brannstrom I.O."/>
            <person name="Guillou S."/>
            <person name="Cros-Aarteil S."/>
            <person name="Calhoun S."/>
            <person name="Haridas S."/>
            <person name="Kuo A."/>
            <person name="Mondo S."/>
            <person name="Pangilinan J."/>
            <person name="Riley R."/>
            <person name="LaButti K."/>
            <person name="Andreopoulos B."/>
            <person name="Lipzen A."/>
            <person name="Chen C."/>
            <person name="Yan M."/>
            <person name="Daum C."/>
            <person name="Ng V."/>
            <person name="Clum A."/>
            <person name="Steindorff A."/>
            <person name="Ohm R.A."/>
            <person name="Martin F."/>
            <person name="Silar P."/>
            <person name="Natvig D.O."/>
            <person name="Lalanne C."/>
            <person name="Gautier V."/>
            <person name="Ament-Velasquez S.L."/>
            <person name="Kruys A."/>
            <person name="Hutchinson M.I."/>
            <person name="Powell A.J."/>
            <person name="Barry K."/>
            <person name="Miller A.N."/>
            <person name="Grigoriev I.V."/>
            <person name="Debuchy R."/>
            <person name="Gladieux P."/>
            <person name="Hiltunen Thoren M."/>
            <person name="Johannesson H."/>
        </authorList>
    </citation>
    <scope>NUCLEOTIDE SEQUENCE</scope>
    <source>
        <strain evidence="2">CBS 508.74</strain>
    </source>
</reference>
<dbReference type="Pfam" id="PF12716">
    <property type="entry name" value="Apq12"/>
    <property type="match status" value="1"/>
</dbReference>
<keyword evidence="1" id="KW-0812">Transmembrane</keyword>
<accession>A0AAN6TMK5</accession>
<comment type="caution">
    <text evidence="2">The sequence shown here is derived from an EMBL/GenBank/DDBJ whole genome shotgun (WGS) entry which is preliminary data.</text>
</comment>
<feature type="transmembrane region" description="Helical" evidence="1">
    <location>
        <begin position="67"/>
        <end position="95"/>
    </location>
</feature>
<protein>
    <recommendedName>
        <fullName evidence="4">Nuclear pore assembly and biogenesis-domain-containing protein</fullName>
    </recommendedName>
</protein>